<proteinExistence type="predicted"/>
<dbReference type="EMBL" id="FPHP01000004">
    <property type="protein sequence ID" value="SFV74787.1"/>
    <property type="molecule type" value="Genomic_DNA"/>
</dbReference>
<dbReference type="InterPro" id="IPR041215">
    <property type="entry name" value="FlgO_dom"/>
</dbReference>
<dbReference type="Pfam" id="PF17680">
    <property type="entry name" value="FlgO"/>
    <property type="match status" value="1"/>
</dbReference>
<keyword evidence="2" id="KW-0282">Flagellum</keyword>
<keyword evidence="2" id="KW-0966">Cell projection</keyword>
<protein>
    <submittedName>
        <fullName evidence="2">Flagellar protein FlgO</fullName>
    </submittedName>
</protein>
<evidence type="ECO:0000259" key="1">
    <source>
        <dbReference type="Pfam" id="PF17680"/>
    </source>
</evidence>
<dbReference type="Gene3D" id="3.40.50.10610">
    <property type="entry name" value="ABC-type transport auxiliary lipoprotein component"/>
    <property type="match status" value="1"/>
</dbReference>
<sequence length="193" mass="22004">MKKIIFALFTLILLTHNSNATNIKMYANTQDAGVVNQIVQALANQLTQNKNFANIKYPTIAITSFVSLENFKPTSRLSNILSEGLIHEMQVRGYKIIDFKTMDNIKIDKRGDFLFSRDISKLRKSLNIDYALTGTYIKYRSGTVINARIINLKTHIILSSAQIFIPHRIMKNISSIQPHYIPNFTPNKITLSK</sequence>
<name>A0A1W1D2X5_9ZZZZ</name>
<feature type="domain" description="FlgO" evidence="1">
    <location>
        <begin position="41"/>
        <end position="168"/>
    </location>
</feature>
<reference evidence="2" key="1">
    <citation type="submission" date="2016-10" db="EMBL/GenBank/DDBJ databases">
        <authorList>
            <person name="de Groot N.N."/>
        </authorList>
    </citation>
    <scope>NUCLEOTIDE SEQUENCE</scope>
</reference>
<gene>
    <name evidence="2" type="ORF">MNB_SM-3-681</name>
</gene>
<keyword evidence="2" id="KW-0969">Cilium</keyword>
<organism evidence="2">
    <name type="scientific">hydrothermal vent metagenome</name>
    <dbReference type="NCBI Taxonomy" id="652676"/>
    <lineage>
        <taxon>unclassified sequences</taxon>
        <taxon>metagenomes</taxon>
        <taxon>ecological metagenomes</taxon>
    </lineage>
</organism>
<evidence type="ECO:0000313" key="2">
    <source>
        <dbReference type="EMBL" id="SFV74787.1"/>
    </source>
</evidence>
<dbReference type="AlphaFoldDB" id="A0A1W1D2X5"/>
<accession>A0A1W1D2X5</accession>